<dbReference type="PANTHER" id="PTHR12947:SF13">
    <property type="entry name" value="FI19924P1"/>
    <property type="match status" value="1"/>
</dbReference>
<keyword evidence="8" id="KW-0482">Metalloprotease</keyword>
<evidence type="ECO:0000256" key="2">
    <source>
        <dbReference type="ARBA" id="ARBA00010981"/>
    </source>
</evidence>
<dbReference type="GO" id="GO:0061578">
    <property type="term" value="F:K63-linked deubiquitinase activity"/>
    <property type="evidence" value="ECO:0007669"/>
    <property type="project" value="InterPro"/>
</dbReference>
<comment type="cofactor">
    <cofactor evidence="1">
        <name>Zn(2+)</name>
        <dbReference type="ChEBI" id="CHEBI:29105"/>
    </cofactor>
</comment>
<feature type="domain" description="MPN" evidence="9">
    <location>
        <begin position="360"/>
        <end position="488"/>
    </location>
</feature>
<dbReference type="SMART" id="SM00232">
    <property type="entry name" value="JAB_MPN"/>
    <property type="match status" value="1"/>
</dbReference>
<dbReference type="Pfam" id="PF08969">
    <property type="entry name" value="USP8_dimer"/>
    <property type="match status" value="1"/>
</dbReference>
<dbReference type="GO" id="GO:0016020">
    <property type="term" value="C:membrane"/>
    <property type="evidence" value="ECO:0007669"/>
    <property type="project" value="TreeGrafter"/>
</dbReference>
<dbReference type="AlphaFoldDB" id="A0A9D4UXT3"/>
<evidence type="ECO:0000256" key="6">
    <source>
        <dbReference type="ARBA" id="ARBA00022801"/>
    </source>
</evidence>
<proteinExistence type="inferred from homology"/>
<name>A0A9D4UXT3_ADICA</name>
<dbReference type="OrthoDB" id="3640at2759"/>
<keyword evidence="11" id="KW-1185">Reference proteome</keyword>
<evidence type="ECO:0000256" key="4">
    <source>
        <dbReference type="ARBA" id="ARBA00022723"/>
    </source>
</evidence>
<protein>
    <recommendedName>
        <fullName evidence="9">MPN domain-containing protein</fullName>
    </recommendedName>
</protein>
<gene>
    <name evidence="10" type="ORF">GOP47_0008086</name>
</gene>
<dbReference type="CDD" id="cd08066">
    <property type="entry name" value="MPN_AMSH_like"/>
    <property type="match status" value="1"/>
</dbReference>
<dbReference type="InterPro" id="IPR037518">
    <property type="entry name" value="MPN"/>
</dbReference>
<reference evidence="10" key="1">
    <citation type="submission" date="2021-01" db="EMBL/GenBank/DDBJ databases">
        <title>Adiantum capillus-veneris genome.</title>
        <authorList>
            <person name="Fang Y."/>
            <person name="Liao Q."/>
        </authorList>
    </citation>
    <scope>NUCLEOTIDE SEQUENCE</scope>
    <source>
        <strain evidence="10">H3</strain>
        <tissue evidence="10">Leaf</tissue>
    </source>
</reference>
<keyword evidence="3" id="KW-0645">Protease</keyword>
<evidence type="ECO:0000256" key="8">
    <source>
        <dbReference type="ARBA" id="ARBA00023049"/>
    </source>
</evidence>
<dbReference type="GO" id="GO:0046872">
    <property type="term" value="F:metal ion binding"/>
    <property type="evidence" value="ECO:0007669"/>
    <property type="project" value="UniProtKB-KW"/>
</dbReference>
<evidence type="ECO:0000313" key="11">
    <source>
        <dbReference type="Proteomes" id="UP000886520"/>
    </source>
</evidence>
<dbReference type="InterPro" id="IPR044098">
    <property type="entry name" value="STAMBP/STALP-like_MPN"/>
</dbReference>
<dbReference type="Pfam" id="PF01398">
    <property type="entry name" value="JAB"/>
    <property type="match status" value="1"/>
</dbReference>
<dbReference type="PANTHER" id="PTHR12947">
    <property type="entry name" value="AMSH-LIKE PROTEASE"/>
    <property type="match status" value="1"/>
</dbReference>
<keyword evidence="4" id="KW-0479">Metal-binding</keyword>
<dbReference type="GO" id="GO:0006508">
    <property type="term" value="P:proteolysis"/>
    <property type="evidence" value="ECO:0007669"/>
    <property type="project" value="UniProtKB-KW"/>
</dbReference>
<accession>A0A9D4UXT3</accession>
<evidence type="ECO:0000256" key="5">
    <source>
        <dbReference type="ARBA" id="ARBA00022786"/>
    </source>
</evidence>
<organism evidence="10 11">
    <name type="scientific">Adiantum capillus-veneris</name>
    <name type="common">Maidenhair fern</name>
    <dbReference type="NCBI Taxonomy" id="13818"/>
    <lineage>
        <taxon>Eukaryota</taxon>
        <taxon>Viridiplantae</taxon>
        <taxon>Streptophyta</taxon>
        <taxon>Embryophyta</taxon>
        <taxon>Tracheophyta</taxon>
        <taxon>Polypodiopsida</taxon>
        <taxon>Polypodiidae</taxon>
        <taxon>Polypodiales</taxon>
        <taxon>Pteridineae</taxon>
        <taxon>Pteridaceae</taxon>
        <taxon>Vittarioideae</taxon>
        <taxon>Adiantum</taxon>
    </lineage>
</organism>
<dbReference type="GO" id="GO:0005768">
    <property type="term" value="C:endosome"/>
    <property type="evidence" value="ECO:0007669"/>
    <property type="project" value="TreeGrafter"/>
</dbReference>
<dbReference type="InterPro" id="IPR015063">
    <property type="entry name" value="USP8_dimer"/>
</dbReference>
<evidence type="ECO:0000256" key="7">
    <source>
        <dbReference type="ARBA" id="ARBA00022833"/>
    </source>
</evidence>
<dbReference type="PROSITE" id="PS50249">
    <property type="entry name" value="MPN"/>
    <property type="match status" value="1"/>
</dbReference>
<dbReference type="GO" id="GO:0140492">
    <property type="term" value="F:metal-dependent deubiquitinase activity"/>
    <property type="evidence" value="ECO:0007669"/>
    <property type="project" value="InterPro"/>
</dbReference>
<comment type="caution">
    <text evidence="10">The sequence shown here is derived from an EMBL/GenBank/DDBJ whole genome shotgun (WGS) entry which is preliminary data.</text>
</comment>
<sequence length="534" mass="60001">MGSNSVRSVNGLSKGISFHWSNSAKAMRILFERVSECAMKGPSTRRFSIAANTRKLDVDNRFPLKKYYRAADNLLKQAHIYREEKNLIELYVLLLRFSSLVGETIPQHRDYKLFPGKAVYTQKFTHVLLELENLKPEVQRHVDILNKQIADADTTKQEHGIEWPPISRDPSYANGGRERNELVPHKFQNSSSNIAEQLNNFSLKFPPPNKDTLSRHSFLGPDGLRAHWKPLVAHARVEYPNYSDVSSDAASLDQNWSKMLSNEAASDATSVTVLEAEPTSQKEMEAVALVKHSQPNLIKQPPPPPVAAPVQDLSVMAELMQLYKPEDPLPSSVDAVDPCPLPISAALTKDLETSDGPKQLHISIKMMDEFMRLAGQNTRNNIETCAVLAGSFKNATFNVTALIIPKQQATANTCHTENEEEIFEWQDKEGLFQLGWIHTHPTQSCFMSSVDLHTHYSYQVMLPEAIAIVMAPTDCRRKYGIFRLSDPGGVKTIQKCQLRGFHAHDPPLDGSQIYEPCAHVLLSTDLKFQVVDLR</sequence>
<dbReference type="Gene3D" id="3.40.140.10">
    <property type="entry name" value="Cytidine Deaminase, domain 2"/>
    <property type="match status" value="1"/>
</dbReference>
<evidence type="ECO:0000259" key="9">
    <source>
        <dbReference type="PROSITE" id="PS50249"/>
    </source>
</evidence>
<keyword evidence="7" id="KW-0862">Zinc</keyword>
<keyword evidence="5" id="KW-0833">Ubl conjugation pathway</keyword>
<evidence type="ECO:0000313" key="10">
    <source>
        <dbReference type="EMBL" id="KAI5076021.1"/>
    </source>
</evidence>
<evidence type="ECO:0000256" key="3">
    <source>
        <dbReference type="ARBA" id="ARBA00022670"/>
    </source>
</evidence>
<evidence type="ECO:0000256" key="1">
    <source>
        <dbReference type="ARBA" id="ARBA00001947"/>
    </source>
</evidence>
<dbReference type="EMBL" id="JABFUD020000008">
    <property type="protein sequence ID" value="KAI5076021.1"/>
    <property type="molecule type" value="Genomic_DNA"/>
</dbReference>
<dbReference type="GO" id="GO:0070536">
    <property type="term" value="P:protein K63-linked deubiquitination"/>
    <property type="evidence" value="ECO:0007669"/>
    <property type="project" value="InterPro"/>
</dbReference>
<dbReference type="Gene3D" id="1.20.58.80">
    <property type="entry name" value="Phosphotransferase system, lactose/cellobiose-type IIA subunit"/>
    <property type="match status" value="1"/>
</dbReference>
<keyword evidence="6" id="KW-0378">Hydrolase</keyword>
<dbReference type="SUPFAM" id="SSF102712">
    <property type="entry name" value="JAB1/MPN domain"/>
    <property type="match status" value="1"/>
</dbReference>
<comment type="similarity">
    <text evidence="2">Belongs to the peptidase M67C family.</text>
</comment>
<dbReference type="Proteomes" id="UP000886520">
    <property type="component" value="Chromosome 8"/>
</dbReference>
<dbReference type="InterPro" id="IPR000555">
    <property type="entry name" value="JAMM/MPN+_dom"/>
</dbReference>